<evidence type="ECO:0000313" key="3">
    <source>
        <dbReference type="Proteomes" id="UP000622860"/>
    </source>
</evidence>
<evidence type="ECO:0008006" key="4">
    <source>
        <dbReference type="Google" id="ProtNLM"/>
    </source>
</evidence>
<proteinExistence type="predicted"/>
<evidence type="ECO:0000313" key="2">
    <source>
        <dbReference type="EMBL" id="GGG84275.1"/>
    </source>
</evidence>
<sequence length="224" mass="26182">MTYYINLVKMLFNMDDHLFRIQKAEKLKNVWKISALLLLFSVLIYAWSAYLGIGTDIISGNATDWGASEYERSKLWFVVGRMLFAIVFTILLLFIPSLIYYAITGIPYQKLIIMQQLVILAMLVERIVWIPLMLWWGLDWYVSPLSFGIIASYFTDASWLIYFFGAISLFQLGIIWFQVKYLSSLSAVKKNWIWVSVIFLHIVYWIVVSGLAFVDVYLISGWFE</sequence>
<dbReference type="AlphaFoldDB" id="A0A917M8F7"/>
<keyword evidence="1" id="KW-0472">Membrane</keyword>
<feature type="transmembrane region" description="Helical" evidence="1">
    <location>
        <begin position="117"/>
        <end position="138"/>
    </location>
</feature>
<comment type="caution">
    <text evidence="2">The sequence shown here is derived from an EMBL/GenBank/DDBJ whole genome shotgun (WGS) entry which is preliminary data.</text>
</comment>
<reference evidence="2" key="2">
    <citation type="submission" date="2020-09" db="EMBL/GenBank/DDBJ databases">
        <authorList>
            <person name="Sun Q."/>
            <person name="Zhou Y."/>
        </authorList>
    </citation>
    <scope>NUCLEOTIDE SEQUENCE</scope>
    <source>
        <strain evidence="2">CGMCC 1.12754</strain>
    </source>
</reference>
<keyword evidence="1" id="KW-0812">Transmembrane</keyword>
<protein>
    <recommendedName>
        <fullName evidence="4">Yip1 domain-containing protein</fullName>
    </recommendedName>
</protein>
<feature type="transmembrane region" description="Helical" evidence="1">
    <location>
        <begin position="191"/>
        <end position="214"/>
    </location>
</feature>
<evidence type="ECO:0000256" key="1">
    <source>
        <dbReference type="SAM" id="Phobius"/>
    </source>
</evidence>
<name>A0A917M8F7_9BACI</name>
<dbReference type="EMBL" id="BMFR01000017">
    <property type="protein sequence ID" value="GGG84275.1"/>
    <property type="molecule type" value="Genomic_DNA"/>
</dbReference>
<dbReference type="Proteomes" id="UP000622860">
    <property type="component" value="Unassembled WGS sequence"/>
</dbReference>
<organism evidence="2 3">
    <name type="scientific">Virgibacillus oceani</name>
    <dbReference type="NCBI Taxonomy" id="1479511"/>
    <lineage>
        <taxon>Bacteria</taxon>
        <taxon>Bacillati</taxon>
        <taxon>Bacillota</taxon>
        <taxon>Bacilli</taxon>
        <taxon>Bacillales</taxon>
        <taxon>Bacillaceae</taxon>
        <taxon>Virgibacillus</taxon>
    </lineage>
</organism>
<feature type="transmembrane region" description="Helical" evidence="1">
    <location>
        <begin position="30"/>
        <end position="50"/>
    </location>
</feature>
<accession>A0A917M8F7</accession>
<keyword evidence="1" id="KW-1133">Transmembrane helix</keyword>
<feature type="transmembrane region" description="Helical" evidence="1">
    <location>
        <begin position="158"/>
        <end position="179"/>
    </location>
</feature>
<dbReference type="RefSeq" id="WP_188456407.1">
    <property type="nucleotide sequence ID" value="NZ_BMFR01000017.1"/>
</dbReference>
<feature type="transmembrane region" description="Helical" evidence="1">
    <location>
        <begin position="82"/>
        <end position="105"/>
    </location>
</feature>
<keyword evidence="3" id="KW-1185">Reference proteome</keyword>
<reference evidence="2" key="1">
    <citation type="journal article" date="2014" name="Int. J. Syst. Evol. Microbiol.">
        <title>Complete genome sequence of Corynebacterium casei LMG S-19264T (=DSM 44701T), isolated from a smear-ripened cheese.</title>
        <authorList>
            <consortium name="US DOE Joint Genome Institute (JGI-PGF)"/>
            <person name="Walter F."/>
            <person name="Albersmeier A."/>
            <person name="Kalinowski J."/>
            <person name="Ruckert C."/>
        </authorList>
    </citation>
    <scope>NUCLEOTIDE SEQUENCE</scope>
    <source>
        <strain evidence="2">CGMCC 1.12754</strain>
    </source>
</reference>
<gene>
    <name evidence="2" type="ORF">GCM10011398_32380</name>
</gene>